<feature type="transmembrane region" description="Helical" evidence="2">
    <location>
        <begin position="68"/>
        <end position="92"/>
    </location>
</feature>
<dbReference type="GO" id="GO:0042102">
    <property type="term" value="P:positive regulation of T cell proliferation"/>
    <property type="evidence" value="ECO:0000318"/>
    <property type="project" value="GO_Central"/>
</dbReference>
<dbReference type="PANTHER" id="PTHR20437:SF2">
    <property type="entry name" value="TUMOR NECROSIS FACTOR RECEPTOR SUPERFAMILY MEMBER 13C"/>
    <property type="match status" value="1"/>
</dbReference>
<dbReference type="EMBL" id="AM085437">
    <property type="protein sequence ID" value="CAJ30011.1"/>
    <property type="molecule type" value="mRNA"/>
</dbReference>
<dbReference type="KEGG" id="gga:417983"/>
<dbReference type="GO" id="GO:0033209">
    <property type="term" value="P:tumor necrosis factor-mediated signaling pathway"/>
    <property type="evidence" value="ECO:0007669"/>
    <property type="project" value="InterPro"/>
</dbReference>
<dbReference type="Pfam" id="PF09256">
    <property type="entry name" value="BaffR-Tall_bind"/>
    <property type="match status" value="1"/>
</dbReference>
<evidence type="ECO:0000259" key="3">
    <source>
        <dbReference type="Pfam" id="PF09256"/>
    </source>
</evidence>
<keyword evidence="6" id="KW-1185">Reference proteome</keyword>
<dbReference type="GO" id="GO:0030890">
    <property type="term" value="P:positive regulation of B cell proliferation"/>
    <property type="evidence" value="ECO:0000318"/>
    <property type="project" value="GO_Central"/>
</dbReference>
<dbReference type="InterPro" id="IPR022338">
    <property type="entry name" value="TNFR_13C"/>
</dbReference>
<dbReference type="OMA" id="RPCCQGD"/>
<dbReference type="AlphaFoldDB" id="Q3BK46"/>
<keyword evidence="2" id="KW-1133">Transmembrane helix</keyword>
<dbReference type="PANTHER" id="PTHR20437">
    <property type="entry name" value="TUMOR NECROSIS FACTOR RECEPTOR SUBFAMILY MEMBER 13/17"/>
    <property type="match status" value="1"/>
</dbReference>
<dbReference type="GO" id="GO:0031295">
    <property type="term" value="P:T cell costimulation"/>
    <property type="evidence" value="ECO:0000318"/>
    <property type="project" value="GO_Central"/>
</dbReference>
<feature type="domain" description="Tumour necrosis factor receptor 13C TALL-1 binding" evidence="3">
    <location>
        <begin position="18"/>
        <end position="36"/>
    </location>
</feature>
<proteinExistence type="evidence at transcript level"/>
<gene>
    <name evidence="4 5" type="primary">TNFRSF13C</name>
</gene>
<keyword evidence="2" id="KW-0812">Transmembrane</keyword>
<reference evidence="5" key="2">
    <citation type="submission" date="2020-11" db="EMBL/GenBank/DDBJ databases">
        <title>Gallus gallus (Chicken) genome, bGalGal1, GRCg7b, maternal haplotype autosomes + Z &amp; W.</title>
        <authorList>
            <person name="Warren W."/>
            <person name="Formenti G."/>
            <person name="Fedrigo O."/>
            <person name="Haase B."/>
            <person name="Mountcastle J."/>
            <person name="Balacco J."/>
            <person name="Tracey A."/>
            <person name="Schneider V."/>
            <person name="Okimoto R."/>
            <person name="Cheng H."/>
            <person name="Hawken R."/>
            <person name="Howe K."/>
            <person name="Jarvis E.D."/>
        </authorList>
    </citation>
    <scope>NUCLEOTIDE SEQUENCE [LARGE SCALE GENOMIC DNA]</scope>
    <source>
        <strain evidence="5">Broiler</strain>
    </source>
</reference>
<dbReference type="GeneID" id="417983"/>
<feature type="region of interest" description="Disordered" evidence="1">
    <location>
        <begin position="103"/>
        <end position="154"/>
    </location>
</feature>
<protein>
    <submittedName>
        <fullName evidence="5">TNF receptor superfamily member 13C</fullName>
    </submittedName>
    <submittedName>
        <fullName evidence="4">Tumor necrosis factor receptor superfamily, member 13c</fullName>
    </submittedName>
</protein>
<dbReference type="PRINTS" id="PR01964">
    <property type="entry name" value="TNFACTORR13C"/>
</dbReference>
<dbReference type="OrthoDB" id="9392810at2759"/>
<evidence type="ECO:0000256" key="1">
    <source>
        <dbReference type="SAM" id="MobiDB-lite"/>
    </source>
</evidence>
<name>Q3BK46_CHICK</name>
<dbReference type="RefSeq" id="NP_001032917.1">
    <property type="nucleotide sequence ID" value="NM_001037828.2"/>
</dbReference>
<evidence type="ECO:0000313" key="6">
    <source>
        <dbReference type="Proteomes" id="UP000000539"/>
    </source>
</evidence>
<evidence type="ECO:0000256" key="2">
    <source>
        <dbReference type="SAM" id="Phobius"/>
    </source>
</evidence>
<feature type="compositionally biased region" description="Basic and acidic residues" evidence="1">
    <location>
        <begin position="104"/>
        <end position="113"/>
    </location>
</feature>
<organism evidence="4">
    <name type="scientific">Gallus gallus</name>
    <name type="common">Chicken</name>
    <dbReference type="NCBI Taxonomy" id="9031"/>
    <lineage>
        <taxon>Eukaryota</taxon>
        <taxon>Metazoa</taxon>
        <taxon>Chordata</taxon>
        <taxon>Craniata</taxon>
        <taxon>Vertebrata</taxon>
        <taxon>Euteleostomi</taxon>
        <taxon>Archelosauria</taxon>
        <taxon>Archosauria</taxon>
        <taxon>Dinosauria</taxon>
        <taxon>Saurischia</taxon>
        <taxon>Theropoda</taxon>
        <taxon>Coelurosauria</taxon>
        <taxon>Aves</taxon>
        <taxon>Neognathae</taxon>
        <taxon>Galloanserae</taxon>
        <taxon>Galliformes</taxon>
        <taxon>Phasianidae</taxon>
        <taxon>Phasianinae</taxon>
        <taxon>Gallus</taxon>
    </lineage>
</organism>
<dbReference type="GO" id="GO:0038023">
    <property type="term" value="F:signaling receptor activity"/>
    <property type="evidence" value="ECO:0007669"/>
    <property type="project" value="InterPro"/>
</dbReference>
<evidence type="ECO:0000313" key="4">
    <source>
        <dbReference type="EMBL" id="CAJ30011.1"/>
    </source>
</evidence>
<reference evidence="4" key="1">
    <citation type="journal article" date="2008" name="Dev. Comp. Immunol.">
        <title>The BAFF-Interacting receptors of chickens.</title>
        <authorList>
            <person name="Reddy S.K."/>
            <person name="Hu T."/>
            <person name="Gudivada R."/>
            <person name="Staines K.A."/>
            <person name="Wright K.E."/>
            <person name="Vickerstaff L."/>
            <person name="Kothlow S."/>
            <person name="Hunt L.G."/>
            <person name="Butter C."/>
            <person name="Kaspers B."/>
            <person name="Young J.R."/>
        </authorList>
    </citation>
    <scope>NUCLEOTIDE SEQUENCE</scope>
    <source>
        <strain evidence="4">Light sussex</strain>
        <tissue evidence="4">Bursa</tissue>
    </source>
</reference>
<dbReference type="VEuPathDB" id="HostDB:geneid_417983"/>
<dbReference type="Ensembl" id="ENSGALT00010025400.1">
    <property type="protein sequence ID" value="ENSGALP00010014363.1"/>
    <property type="gene ID" value="ENSGALG00010010672.1"/>
</dbReference>
<dbReference type="InterPro" id="IPR043521">
    <property type="entry name" value="TNFR_13C/17"/>
</dbReference>
<reference evidence="5" key="3">
    <citation type="submission" date="2025-05" db="UniProtKB">
        <authorList>
            <consortium name="Ensembl"/>
        </authorList>
    </citation>
    <scope>IDENTIFICATION</scope>
    <source>
        <strain evidence="5">broiler</strain>
    </source>
</reference>
<dbReference type="GeneTree" id="ENSGT00940000154485"/>
<keyword evidence="2" id="KW-0472">Membrane</keyword>
<dbReference type="CTD" id="115650"/>
<dbReference type="GO" id="GO:0031296">
    <property type="term" value="P:B cell costimulation"/>
    <property type="evidence" value="ECO:0000318"/>
    <property type="project" value="GO_Central"/>
</dbReference>
<evidence type="ECO:0000313" key="5">
    <source>
        <dbReference type="Ensembl" id="ENSGALP00010014363.1"/>
    </source>
</evidence>
<sequence>MQERSAMASPGKADGGASCLSSQCFDPLTRSCVMCSELFGDNTTDPALGAPSSDTLPTVPSMDLPSSLLIFGVPVLVGLLLALAALWGFLACKLGKRRRKRRKAEQEAEESHGDAGPLPSSGCLDVSTPEGSADPAQGHCPHRNGGMRMPRRDGAKQWPCCQGDAKGDVVLLATTWPHHKEHGHSFPLPATELGATALVTTKTTQECMGEERL</sequence>
<dbReference type="SMR" id="Q3BK46"/>
<accession>Q3BK46</accession>
<dbReference type="GO" id="GO:0009897">
    <property type="term" value="C:external side of plasma membrane"/>
    <property type="evidence" value="ECO:0000318"/>
    <property type="project" value="GO_Central"/>
</dbReference>
<dbReference type="InterPro" id="IPR015336">
    <property type="entry name" value="TNFR_13C_TALL-1-bd"/>
</dbReference>
<keyword evidence="4" id="KW-0675">Receptor</keyword>
<dbReference type="Proteomes" id="UP000000539">
    <property type="component" value="Chromosome 1"/>
</dbReference>